<evidence type="ECO:0000313" key="2">
    <source>
        <dbReference type="Proteomes" id="UP001157418"/>
    </source>
</evidence>
<dbReference type="SUPFAM" id="SSF56784">
    <property type="entry name" value="HAD-like"/>
    <property type="match status" value="1"/>
</dbReference>
<dbReference type="GO" id="GO:0016791">
    <property type="term" value="F:phosphatase activity"/>
    <property type="evidence" value="ECO:0007669"/>
    <property type="project" value="TreeGrafter"/>
</dbReference>
<protein>
    <submittedName>
        <fullName evidence="1">Uncharacterized protein</fullName>
    </submittedName>
</protein>
<dbReference type="GO" id="GO:0005737">
    <property type="term" value="C:cytoplasm"/>
    <property type="evidence" value="ECO:0007669"/>
    <property type="project" value="TreeGrafter"/>
</dbReference>
<dbReference type="AlphaFoldDB" id="A0AAU9PGJ7"/>
<name>A0AAU9PGJ7_9ASTR</name>
<evidence type="ECO:0000313" key="1">
    <source>
        <dbReference type="EMBL" id="CAH1449294.1"/>
    </source>
</evidence>
<accession>A0AAU9PGJ7</accession>
<proteinExistence type="predicted"/>
<organism evidence="1 2">
    <name type="scientific">Lactuca virosa</name>
    <dbReference type="NCBI Taxonomy" id="75947"/>
    <lineage>
        <taxon>Eukaryota</taxon>
        <taxon>Viridiplantae</taxon>
        <taxon>Streptophyta</taxon>
        <taxon>Embryophyta</taxon>
        <taxon>Tracheophyta</taxon>
        <taxon>Spermatophyta</taxon>
        <taxon>Magnoliopsida</taxon>
        <taxon>eudicotyledons</taxon>
        <taxon>Gunneridae</taxon>
        <taxon>Pentapetalae</taxon>
        <taxon>asterids</taxon>
        <taxon>campanulids</taxon>
        <taxon>Asterales</taxon>
        <taxon>Asteraceae</taxon>
        <taxon>Cichorioideae</taxon>
        <taxon>Cichorieae</taxon>
        <taxon>Lactucinae</taxon>
        <taxon>Lactuca</taxon>
    </lineage>
</organism>
<dbReference type="InterPro" id="IPR036412">
    <property type="entry name" value="HAD-like_sf"/>
</dbReference>
<comment type="caution">
    <text evidence="1">The sequence shown here is derived from an EMBL/GenBank/DDBJ whole genome shotgun (WGS) entry which is preliminary data.</text>
</comment>
<dbReference type="PANTHER" id="PTHR19288:SF75">
    <property type="entry name" value="PHOSPHOGLYCOLATE PHOSPHATASE 2"/>
    <property type="match status" value="1"/>
</dbReference>
<reference evidence="1 2" key="1">
    <citation type="submission" date="2022-01" db="EMBL/GenBank/DDBJ databases">
        <authorList>
            <person name="Xiong W."/>
            <person name="Schranz E."/>
        </authorList>
    </citation>
    <scope>NUCLEOTIDE SEQUENCE [LARGE SCALE GENOMIC DNA]</scope>
</reference>
<dbReference type="InterPro" id="IPR023214">
    <property type="entry name" value="HAD_sf"/>
</dbReference>
<dbReference type="Proteomes" id="UP001157418">
    <property type="component" value="Unassembled WGS sequence"/>
</dbReference>
<sequence>MIHVHLQLEQLWWLDLGPDPNVNYYKIQYEALCIHENPRCIFIATNNGATINMTNLQECSGVGCMVAVVYGATKKELTVVGKPPIFLMDLLQKMYQIHHPIKIKTRNSKILRRKIKLIQR</sequence>
<dbReference type="PANTHER" id="PTHR19288">
    <property type="entry name" value="4-NITROPHENYLPHOSPHATASE-RELATED"/>
    <property type="match status" value="1"/>
</dbReference>
<gene>
    <name evidence="1" type="ORF">LVIROSA_LOCUS34783</name>
</gene>
<dbReference type="Gene3D" id="3.40.50.1000">
    <property type="entry name" value="HAD superfamily/HAD-like"/>
    <property type="match status" value="1"/>
</dbReference>
<keyword evidence="2" id="KW-1185">Reference proteome</keyword>
<dbReference type="EMBL" id="CAKMRJ010005634">
    <property type="protein sequence ID" value="CAH1449294.1"/>
    <property type="molecule type" value="Genomic_DNA"/>
</dbReference>